<dbReference type="EMBL" id="JBIAZU010000002">
    <property type="protein sequence ID" value="MFF5290187.1"/>
    <property type="molecule type" value="Genomic_DNA"/>
</dbReference>
<evidence type="ECO:0000313" key="3">
    <source>
        <dbReference type="Proteomes" id="UP001602245"/>
    </source>
</evidence>
<gene>
    <name evidence="2" type="ORF">ACFY35_12135</name>
</gene>
<sequence length="132" mass="14015">MAEYGEGNDVEGIARKHGLTVEQVYALLQRQVGPSEQQFSSPPPPYPPPVYYGPPPGANYSAPPAYPGPGPVPQPAPGVVDDDAIVAEYGDGHDVEAIARRHGISVDDVYDVVLRNVDDDDPDSPADPAPSW</sequence>
<dbReference type="RefSeq" id="WP_157295618.1">
    <property type="nucleotide sequence ID" value="NZ_JBIAZU010000002.1"/>
</dbReference>
<proteinExistence type="predicted"/>
<protein>
    <recommendedName>
        <fullName evidence="4">LysM domain-containing protein</fullName>
    </recommendedName>
</protein>
<evidence type="ECO:0000256" key="1">
    <source>
        <dbReference type="SAM" id="MobiDB-lite"/>
    </source>
</evidence>
<dbReference type="Proteomes" id="UP001602245">
    <property type="component" value="Unassembled WGS sequence"/>
</dbReference>
<organism evidence="2 3">
    <name type="scientific">Paractinoplanes globisporus</name>
    <dbReference type="NCBI Taxonomy" id="113565"/>
    <lineage>
        <taxon>Bacteria</taxon>
        <taxon>Bacillati</taxon>
        <taxon>Actinomycetota</taxon>
        <taxon>Actinomycetes</taxon>
        <taxon>Micromonosporales</taxon>
        <taxon>Micromonosporaceae</taxon>
        <taxon>Paractinoplanes</taxon>
    </lineage>
</organism>
<feature type="compositionally biased region" description="Pro residues" evidence="1">
    <location>
        <begin position="41"/>
        <end position="56"/>
    </location>
</feature>
<feature type="region of interest" description="Disordered" evidence="1">
    <location>
        <begin position="32"/>
        <end position="56"/>
    </location>
</feature>
<evidence type="ECO:0000313" key="2">
    <source>
        <dbReference type="EMBL" id="MFF5290187.1"/>
    </source>
</evidence>
<evidence type="ECO:0008006" key="4">
    <source>
        <dbReference type="Google" id="ProtNLM"/>
    </source>
</evidence>
<accession>A0ABW6WA48</accession>
<keyword evidence="3" id="KW-1185">Reference proteome</keyword>
<reference evidence="2 3" key="1">
    <citation type="submission" date="2024-10" db="EMBL/GenBank/DDBJ databases">
        <title>The Natural Products Discovery Center: Release of the First 8490 Sequenced Strains for Exploring Actinobacteria Biosynthetic Diversity.</title>
        <authorList>
            <person name="Kalkreuter E."/>
            <person name="Kautsar S.A."/>
            <person name="Yang D."/>
            <person name="Bader C.D."/>
            <person name="Teijaro C.N."/>
            <person name="Fluegel L."/>
            <person name="Davis C.M."/>
            <person name="Simpson J.R."/>
            <person name="Lauterbach L."/>
            <person name="Steele A.D."/>
            <person name="Gui C."/>
            <person name="Meng S."/>
            <person name="Li G."/>
            <person name="Viehrig K."/>
            <person name="Ye F."/>
            <person name="Su P."/>
            <person name="Kiefer A.F."/>
            <person name="Nichols A."/>
            <person name="Cepeda A.J."/>
            <person name="Yan W."/>
            <person name="Fan B."/>
            <person name="Jiang Y."/>
            <person name="Adhikari A."/>
            <person name="Zheng C.-J."/>
            <person name="Schuster L."/>
            <person name="Cowan T.M."/>
            <person name="Smanski M.J."/>
            <person name="Chevrette M.G."/>
            <person name="De Carvalho L.P.S."/>
            <person name="Shen B."/>
        </authorList>
    </citation>
    <scope>NUCLEOTIDE SEQUENCE [LARGE SCALE GENOMIC DNA]</scope>
    <source>
        <strain evidence="2 3">NPDC000087</strain>
    </source>
</reference>
<comment type="caution">
    <text evidence="2">The sequence shown here is derived from an EMBL/GenBank/DDBJ whole genome shotgun (WGS) entry which is preliminary data.</text>
</comment>
<name>A0ABW6WA48_9ACTN</name>